<evidence type="ECO:0000313" key="16">
    <source>
        <dbReference type="EMBL" id="MWA02547.1"/>
    </source>
</evidence>
<dbReference type="InterPro" id="IPR011053">
    <property type="entry name" value="Single_hybrid_motif"/>
</dbReference>
<dbReference type="PROSITE" id="PS50980">
    <property type="entry name" value="COA_CT_NTER"/>
    <property type="match status" value="1"/>
</dbReference>
<feature type="domain" description="CoA carboxyltransferase C-terminal" evidence="15">
    <location>
        <begin position="854"/>
        <end position="1094"/>
    </location>
</feature>
<dbReference type="EC" id="6.4.1.2" evidence="3"/>
<dbReference type="SUPFAM" id="SSF52440">
    <property type="entry name" value="PreATP-grasp domain"/>
    <property type="match status" value="1"/>
</dbReference>
<evidence type="ECO:0000259" key="12">
    <source>
        <dbReference type="PROSITE" id="PS50975"/>
    </source>
</evidence>
<evidence type="ECO:0000256" key="2">
    <source>
        <dbReference type="ARBA" id="ARBA00004956"/>
    </source>
</evidence>
<keyword evidence="6 9" id="KW-0067">ATP-binding</keyword>
<evidence type="ECO:0000259" key="14">
    <source>
        <dbReference type="PROSITE" id="PS50980"/>
    </source>
</evidence>
<feature type="domain" description="CoA carboxyltransferase N-terminal" evidence="14">
    <location>
        <begin position="589"/>
        <end position="860"/>
    </location>
</feature>
<evidence type="ECO:0000256" key="3">
    <source>
        <dbReference type="ARBA" id="ARBA00013058"/>
    </source>
</evidence>
<dbReference type="InterPro" id="IPR005479">
    <property type="entry name" value="CPAse_ATP-bd"/>
</dbReference>
<dbReference type="SUPFAM" id="SSF51246">
    <property type="entry name" value="Rudiment single hybrid motif"/>
    <property type="match status" value="1"/>
</dbReference>
<dbReference type="Pfam" id="PF02786">
    <property type="entry name" value="CPSase_L_D2"/>
    <property type="match status" value="1"/>
</dbReference>
<evidence type="ECO:0000256" key="1">
    <source>
        <dbReference type="ARBA" id="ARBA00001953"/>
    </source>
</evidence>
<dbReference type="CDD" id="cd06850">
    <property type="entry name" value="biotinyl_domain"/>
    <property type="match status" value="1"/>
</dbReference>
<keyword evidence="8" id="KW-0511">Multifunctional enzyme</keyword>
<keyword evidence="5 9" id="KW-0547">Nucleotide-binding</keyword>
<dbReference type="PROSITE" id="PS00867">
    <property type="entry name" value="CPSASE_2"/>
    <property type="match status" value="1"/>
</dbReference>
<dbReference type="SMART" id="SM00878">
    <property type="entry name" value="Biotin_carb_C"/>
    <property type="match status" value="1"/>
</dbReference>
<organism evidence="16 17">
    <name type="scientific">Actinomadura physcomitrii</name>
    <dbReference type="NCBI Taxonomy" id="2650748"/>
    <lineage>
        <taxon>Bacteria</taxon>
        <taxon>Bacillati</taxon>
        <taxon>Actinomycetota</taxon>
        <taxon>Actinomycetes</taxon>
        <taxon>Streptosporangiales</taxon>
        <taxon>Thermomonosporaceae</taxon>
        <taxon>Actinomadura</taxon>
    </lineage>
</organism>
<comment type="pathway">
    <text evidence="2">Lipid metabolism; malonyl-CoA biosynthesis; malonyl-CoA from acetyl-CoA: step 1/1.</text>
</comment>
<dbReference type="GO" id="GO:0003989">
    <property type="term" value="F:acetyl-CoA carboxylase activity"/>
    <property type="evidence" value="ECO:0007669"/>
    <property type="project" value="UniProtKB-EC"/>
</dbReference>
<evidence type="ECO:0000256" key="7">
    <source>
        <dbReference type="ARBA" id="ARBA00023267"/>
    </source>
</evidence>
<gene>
    <name evidence="16" type="ORF">F8568_019640</name>
</gene>
<dbReference type="Pfam" id="PF01039">
    <property type="entry name" value="Carboxyl_trans"/>
    <property type="match status" value="1"/>
</dbReference>
<evidence type="ECO:0000313" key="17">
    <source>
        <dbReference type="Proteomes" id="UP000462055"/>
    </source>
</evidence>
<feature type="region of interest" description="Disordered" evidence="10">
    <location>
        <begin position="1"/>
        <end position="31"/>
    </location>
</feature>
<dbReference type="InterPro" id="IPR011762">
    <property type="entry name" value="COA_CT_N"/>
</dbReference>
<dbReference type="PROSITE" id="PS50975">
    <property type="entry name" value="ATP_GRASP"/>
    <property type="match status" value="1"/>
</dbReference>
<dbReference type="InterPro" id="IPR034733">
    <property type="entry name" value="AcCoA_carboxyl_beta"/>
</dbReference>
<dbReference type="Gene3D" id="3.30.1490.20">
    <property type="entry name" value="ATP-grasp fold, A domain"/>
    <property type="match status" value="1"/>
</dbReference>
<dbReference type="Pfam" id="PF00364">
    <property type="entry name" value="Biotin_lipoyl"/>
    <property type="match status" value="1"/>
</dbReference>
<dbReference type="InterPro" id="IPR005482">
    <property type="entry name" value="Biotin_COase_C"/>
</dbReference>
<dbReference type="InterPro" id="IPR016185">
    <property type="entry name" value="PreATP-grasp_dom_sf"/>
</dbReference>
<evidence type="ECO:0000256" key="10">
    <source>
        <dbReference type="SAM" id="MobiDB-lite"/>
    </source>
</evidence>
<dbReference type="InterPro" id="IPR005481">
    <property type="entry name" value="BC-like_N"/>
</dbReference>
<dbReference type="GO" id="GO:2001295">
    <property type="term" value="P:malonyl-CoA biosynthetic process"/>
    <property type="evidence" value="ECO:0007669"/>
    <property type="project" value="UniProtKB-UniPathway"/>
</dbReference>
<evidence type="ECO:0000256" key="4">
    <source>
        <dbReference type="ARBA" id="ARBA00022598"/>
    </source>
</evidence>
<dbReference type="InterPro" id="IPR029045">
    <property type="entry name" value="ClpP/crotonase-like_dom_sf"/>
</dbReference>
<dbReference type="GO" id="GO:0005524">
    <property type="term" value="F:ATP binding"/>
    <property type="evidence" value="ECO:0007669"/>
    <property type="project" value="UniProtKB-UniRule"/>
</dbReference>
<evidence type="ECO:0000256" key="6">
    <source>
        <dbReference type="ARBA" id="ARBA00022840"/>
    </source>
</evidence>
<proteinExistence type="predicted"/>
<dbReference type="Proteomes" id="UP000462055">
    <property type="component" value="Unassembled WGS sequence"/>
</dbReference>
<dbReference type="Gene3D" id="3.40.50.20">
    <property type="match status" value="1"/>
</dbReference>
<dbReference type="InterPro" id="IPR011054">
    <property type="entry name" value="Rudment_hybrid_motif"/>
</dbReference>
<keyword evidence="4" id="KW-0436">Ligase</keyword>
<accession>A0A6I4MF07</accession>
<reference evidence="16" key="1">
    <citation type="submission" date="2019-12" db="EMBL/GenBank/DDBJ databases">
        <title>Actinomadura physcomitrii sp. nov., a novel actinomycete isolated from moss [Physcomitrium sphaericum (Ludw) Fuernr].</title>
        <authorList>
            <person name="Zhuang X."/>
        </authorList>
    </citation>
    <scope>NUCLEOTIDE SEQUENCE [LARGE SCALE GENOMIC DNA]</scope>
    <source>
        <strain evidence="16">LD22</strain>
    </source>
</reference>
<protein>
    <recommendedName>
        <fullName evidence="3">acetyl-CoA carboxylase</fullName>
        <ecNumber evidence="3">6.4.1.2</ecNumber>
    </recommendedName>
</protein>
<evidence type="ECO:0000256" key="8">
    <source>
        <dbReference type="ARBA" id="ARBA00023268"/>
    </source>
</evidence>
<dbReference type="InterPro" id="IPR011761">
    <property type="entry name" value="ATP-grasp"/>
</dbReference>
<dbReference type="InterPro" id="IPR013815">
    <property type="entry name" value="ATP_grasp_subdomain_1"/>
</dbReference>
<dbReference type="Gene3D" id="3.30.470.20">
    <property type="entry name" value="ATP-grasp fold, B domain"/>
    <property type="match status" value="1"/>
</dbReference>
<dbReference type="SUPFAM" id="SSF51230">
    <property type="entry name" value="Single hybrid motif"/>
    <property type="match status" value="1"/>
</dbReference>
<evidence type="ECO:0000256" key="9">
    <source>
        <dbReference type="PROSITE-ProRule" id="PRU00409"/>
    </source>
</evidence>
<dbReference type="PROSITE" id="PS50989">
    <property type="entry name" value="COA_CT_CTER"/>
    <property type="match status" value="1"/>
</dbReference>
<dbReference type="GO" id="GO:0046872">
    <property type="term" value="F:metal ion binding"/>
    <property type="evidence" value="ECO:0007669"/>
    <property type="project" value="InterPro"/>
</dbReference>
<dbReference type="Pfam" id="PF02785">
    <property type="entry name" value="Biotin_carb_C"/>
    <property type="match status" value="1"/>
</dbReference>
<dbReference type="InterPro" id="IPR011763">
    <property type="entry name" value="COA_CT_C"/>
</dbReference>
<dbReference type="AlphaFoldDB" id="A0A6I4MF07"/>
<feature type="domain" description="Biotin carboxylation" evidence="13">
    <location>
        <begin position="35"/>
        <end position="480"/>
    </location>
</feature>
<evidence type="ECO:0000256" key="5">
    <source>
        <dbReference type="ARBA" id="ARBA00022741"/>
    </source>
</evidence>
<keyword evidence="7" id="KW-0092">Biotin</keyword>
<dbReference type="InterPro" id="IPR051602">
    <property type="entry name" value="ACC_Biotin_Carboxylase"/>
</dbReference>
<sequence length="1105" mass="115642">MGPRSGPACGRRPRPAYSEAPPGPRRAGAGVRRTGVGGILVANRGEIALRIVRAAAELGLRTAAVHTRDDAASPHTRRADEVRALPGEGVPGYLDADALIAAAKDAGVTAVHPGYGFLSENAAFAARCAAAGLTFVGPRPELLELFGDKTRSRELAREAGVPVTPGTPGPVTLAEAEAFAREHGPVVLKALAGGGGRGMRVVTEPGGMAEAYERCRSEALASFGNGDLYAEKHMPRARHIEVQIAGDGSGAVTHLWERDCSVQRRNQKLIEIAPAPALPPGLRDALLDAALRMAAHVRYASLGTFEFLVSGEQFWFLEANPRLQVEHTVTEEITGVDLVKAQIRLALGADLAAVGLAAPPPAHGCAVQVRVNTETIGPDGAPHPHAGTLTAFAPPTGPGVRVDTYGHPGYRTSPRYDPLLAKVVARAEDLPSAAARAHGALGEFEIAGVATSIPLLQGVLRHPEFTAGGVPTSFLADHLPELLRSEHHRYHVPSAGESAAPAPAVPDAPPGTVVVTAPLQGTVVSVEAAEGDLVRAGAPVLILEAMKMEHVVRAEEPGVVRAVAAAPGTTVAEGAPLLFLEPAQVDGDHADDEAEADLDAIRADLAETIRRHEIGLDAARPDAVAKRHARGHRTARENIADLCDPGTFVEYGALAIAAQRQRRSLDDLIERTPADGMVCGLGDVNGGQAVVMSYDYMVLAGTQGHQNHRKTDRMLDLARRRRLPVVLFAEGGGGRPGDTDTSMVSGLDVTTFHAMGRLSGAVPSVGIASGRCFAGNAALLGCCDVIIATRDANIGMGGPAMIEGGGLGVFAPEEIGPITDQEPNGVVDIAVEDEAEAVAAARRYLSYFQGPAGEWTCDDQRILRHVIPENRLRAYDVREVIGHLADTGSVLELRRAFGVGIVTALVRIEGRPMGLIANNPAHLGGAIDRDAADKAARFLQLCDAHGLPVVSLCDTPGFMVGPDAERTATVRHFSRMFVTGANLSVPLVTVVLRKGYGLGAQAMAGGGFKAPLATVAWPTGEIGGMGLEGAVRLGFRKELAAAEDPKALFETMVAAAYEHGKALSAATVFELDDVIDPAGTRRLVTTAFASAPPGGERPRRWVDTW</sequence>
<name>A0A6I4MF07_9ACTN</name>
<evidence type="ECO:0000259" key="11">
    <source>
        <dbReference type="PROSITE" id="PS50968"/>
    </source>
</evidence>
<dbReference type="Gene3D" id="2.40.50.100">
    <property type="match status" value="1"/>
</dbReference>
<dbReference type="PANTHER" id="PTHR48095:SF5">
    <property type="entry name" value="BLL7292 PROTEIN"/>
    <property type="match status" value="1"/>
</dbReference>
<dbReference type="PROSITE" id="PS50979">
    <property type="entry name" value="BC"/>
    <property type="match status" value="1"/>
</dbReference>
<feature type="domain" description="ATP-grasp" evidence="12">
    <location>
        <begin position="153"/>
        <end position="347"/>
    </location>
</feature>
<comment type="cofactor">
    <cofactor evidence="1">
        <name>biotin</name>
        <dbReference type="ChEBI" id="CHEBI:57586"/>
    </cofactor>
</comment>
<dbReference type="PROSITE" id="PS50968">
    <property type="entry name" value="BIOTINYL_LIPOYL"/>
    <property type="match status" value="1"/>
</dbReference>
<dbReference type="PANTHER" id="PTHR48095">
    <property type="entry name" value="PYRUVATE CARBOXYLASE SUBUNIT A"/>
    <property type="match status" value="1"/>
</dbReference>
<dbReference type="EMBL" id="WBMS02000014">
    <property type="protein sequence ID" value="MWA02547.1"/>
    <property type="molecule type" value="Genomic_DNA"/>
</dbReference>
<evidence type="ECO:0000259" key="15">
    <source>
        <dbReference type="PROSITE" id="PS50989"/>
    </source>
</evidence>
<keyword evidence="17" id="KW-1185">Reference proteome</keyword>
<dbReference type="InterPro" id="IPR000089">
    <property type="entry name" value="Biotin_lipoyl"/>
</dbReference>
<feature type="domain" description="Lipoyl-binding" evidence="11">
    <location>
        <begin position="510"/>
        <end position="581"/>
    </location>
</feature>
<evidence type="ECO:0000259" key="13">
    <source>
        <dbReference type="PROSITE" id="PS50979"/>
    </source>
</evidence>
<dbReference type="Pfam" id="PF00289">
    <property type="entry name" value="Biotin_carb_N"/>
    <property type="match status" value="1"/>
</dbReference>
<dbReference type="SUPFAM" id="SSF56059">
    <property type="entry name" value="Glutathione synthetase ATP-binding domain-like"/>
    <property type="match status" value="1"/>
</dbReference>
<dbReference type="InterPro" id="IPR011764">
    <property type="entry name" value="Biotin_carboxylation_dom"/>
</dbReference>
<dbReference type="SUPFAM" id="SSF52096">
    <property type="entry name" value="ClpP/crotonase"/>
    <property type="match status" value="2"/>
</dbReference>
<comment type="caution">
    <text evidence="16">The sequence shown here is derived from an EMBL/GenBank/DDBJ whole genome shotgun (WGS) entry which is preliminary data.</text>
</comment>
<dbReference type="UniPathway" id="UPA00655">
    <property type="reaction ID" value="UER00711"/>
</dbReference>
<dbReference type="Gene3D" id="3.90.226.10">
    <property type="entry name" value="2-enoyl-CoA Hydratase, Chain A, domain 1"/>
    <property type="match status" value="2"/>
</dbReference>